<dbReference type="SUPFAM" id="SSF53335">
    <property type="entry name" value="S-adenosyl-L-methionine-dependent methyltransferases"/>
    <property type="match status" value="1"/>
</dbReference>
<dbReference type="Gene3D" id="3.40.50.150">
    <property type="entry name" value="Vaccinia Virus protein VP39"/>
    <property type="match status" value="1"/>
</dbReference>
<evidence type="ECO:0000313" key="1">
    <source>
        <dbReference type="EMBL" id="CAE4657100.1"/>
    </source>
</evidence>
<dbReference type="PANTHER" id="PTHR14614">
    <property type="entry name" value="HEPATOCELLULAR CARCINOMA-ASSOCIATED ANTIGEN"/>
    <property type="match status" value="1"/>
</dbReference>
<gene>
    <name evidence="1" type="ORF">DBRI00130_LOCUS39692</name>
</gene>
<dbReference type="Pfam" id="PF10294">
    <property type="entry name" value="Methyltransf_16"/>
    <property type="match status" value="1"/>
</dbReference>
<reference evidence="1" key="1">
    <citation type="submission" date="2021-01" db="EMBL/GenBank/DDBJ databases">
        <authorList>
            <person name="Corre E."/>
            <person name="Pelletier E."/>
            <person name="Niang G."/>
            <person name="Scheremetjew M."/>
            <person name="Finn R."/>
            <person name="Kale V."/>
            <person name="Holt S."/>
            <person name="Cochrane G."/>
            <person name="Meng A."/>
            <person name="Brown T."/>
            <person name="Cohen L."/>
        </authorList>
    </citation>
    <scope>NUCLEOTIDE SEQUENCE</scope>
    <source>
        <strain evidence="1">GSO104</strain>
    </source>
</reference>
<proteinExistence type="predicted"/>
<protein>
    <submittedName>
        <fullName evidence="1">Uncharacterized protein</fullName>
    </submittedName>
</protein>
<sequence length="386" mass="43035">MDMTINTNNSKPNHRFHQSPLRKRYELLLNVPLLIFSMTLICSSSFPSSAMASSTAFLHTIFPKDHKQHLDYKDNCMMHPLLRKRKNYLFGKRLTSIKSSSSSSQQKYKRERAKINGRIPILSRTVPLGVFNEEEEELKTIVWEMEDPSDLIEAWWSTPQSLGTSAGFGCGISPSSGPNLSREKIGDPFGVVMWPGSILASQQLWKNRELVKDKVVLVLGAGVGVEAQAAAMAGAKKVIATDINKLTLRLLKFGAEKMGLDGIIEGTVFDLFSSDPLPKCDIVVAADVLYNEYLATQIGLRCHEILSLKNPPSLVVTDSQRFHGTDFLQALNERLRSKDGKVKPLEWKECTLEQVTSSGVLVKEDQTYDVKTRMVSIGWGDSSNDD</sequence>
<dbReference type="CDD" id="cd02440">
    <property type="entry name" value="AdoMet_MTases"/>
    <property type="match status" value="1"/>
</dbReference>
<dbReference type="EMBL" id="HBNS01054772">
    <property type="protein sequence ID" value="CAE4657100.1"/>
    <property type="molecule type" value="Transcribed_RNA"/>
</dbReference>
<organism evidence="1">
    <name type="scientific">Ditylum brightwellii</name>
    <dbReference type="NCBI Taxonomy" id="49249"/>
    <lineage>
        <taxon>Eukaryota</taxon>
        <taxon>Sar</taxon>
        <taxon>Stramenopiles</taxon>
        <taxon>Ochrophyta</taxon>
        <taxon>Bacillariophyta</taxon>
        <taxon>Mediophyceae</taxon>
        <taxon>Lithodesmiophycidae</taxon>
        <taxon>Lithodesmiales</taxon>
        <taxon>Lithodesmiaceae</taxon>
        <taxon>Ditylum</taxon>
    </lineage>
</organism>
<dbReference type="InterPro" id="IPR029063">
    <property type="entry name" value="SAM-dependent_MTases_sf"/>
</dbReference>
<dbReference type="AlphaFoldDB" id="A0A7S4W6V0"/>
<accession>A0A7S4W6V0</accession>
<dbReference type="InterPro" id="IPR019410">
    <property type="entry name" value="Methyltransf_16"/>
</dbReference>
<name>A0A7S4W6V0_9STRA</name>